<reference evidence="1 2" key="1">
    <citation type="journal article" date="2014" name="Nat. Commun.">
        <title>Molecular traces of alternative social organization in a termite genome.</title>
        <authorList>
            <person name="Terrapon N."/>
            <person name="Li C."/>
            <person name="Robertson H.M."/>
            <person name="Ji L."/>
            <person name="Meng X."/>
            <person name="Booth W."/>
            <person name="Chen Z."/>
            <person name="Childers C.P."/>
            <person name="Glastad K.M."/>
            <person name="Gokhale K."/>
            <person name="Gowin J."/>
            <person name="Gronenberg W."/>
            <person name="Hermansen R.A."/>
            <person name="Hu H."/>
            <person name="Hunt B.G."/>
            <person name="Huylmans A.K."/>
            <person name="Khalil S.M."/>
            <person name="Mitchell R.D."/>
            <person name="Munoz-Torres M.C."/>
            <person name="Mustard J.A."/>
            <person name="Pan H."/>
            <person name="Reese J.T."/>
            <person name="Scharf M.E."/>
            <person name="Sun F."/>
            <person name="Vogel H."/>
            <person name="Xiao J."/>
            <person name="Yang W."/>
            <person name="Yang Z."/>
            <person name="Yang Z."/>
            <person name="Zhou J."/>
            <person name="Zhu J."/>
            <person name="Brent C.S."/>
            <person name="Elsik C.G."/>
            <person name="Goodisman M.A."/>
            <person name="Liberles D.A."/>
            <person name="Roe R.M."/>
            <person name="Vargo E.L."/>
            <person name="Vilcinskas A."/>
            <person name="Wang J."/>
            <person name="Bornberg-Bauer E."/>
            <person name="Korb J."/>
            <person name="Zhang G."/>
            <person name="Liebig J."/>
        </authorList>
    </citation>
    <scope>NUCLEOTIDE SEQUENCE [LARGE SCALE GENOMIC DNA]</scope>
    <source>
        <tissue evidence="1">Whole organism</tissue>
    </source>
</reference>
<dbReference type="EMBL" id="KK852653">
    <property type="protein sequence ID" value="KDR19356.1"/>
    <property type="molecule type" value="Genomic_DNA"/>
</dbReference>
<protein>
    <submittedName>
        <fullName evidence="1">Uncharacterized protein</fullName>
    </submittedName>
</protein>
<evidence type="ECO:0000313" key="2">
    <source>
        <dbReference type="Proteomes" id="UP000027135"/>
    </source>
</evidence>
<sequence>MLMNGQCLLGHEATAFSLCHLQLTEVEQHEVFEAWKSLT</sequence>
<keyword evidence="2" id="KW-1185">Reference proteome</keyword>
<dbReference type="InParanoid" id="A0A067R7K7"/>
<gene>
    <name evidence="1" type="ORF">L798_05705</name>
</gene>
<evidence type="ECO:0000313" key="1">
    <source>
        <dbReference type="EMBL" id="KDR19356.1"/>
    </source>
</evidence>
<organism evidence="1 2">
    <name type="scientific">Zootermopsis nevadensis</name>
    <name type="common">Dampwood termite</name>
    <dbReference type="NCBI Taxonomy" id="136037"/>
    <lineage>
        <taxon>Eukaryota</taxon>
        <taxon>Metazoa</taxon>
        <taxon>Ecdysozoa</taxon>
        <taxon>Arthropoda</taxon>
        <taxon>Hexapoda</taxon>
        <taxon>Insecta</taxon>
        <taxon>Pterygota</taxon>
        <taxon>Neoptera</taxon>
        <taxon>Polyneoptera</taxon>
        <taxon>Dictyoptera</taxon>
        <taxon>Blattodea</taxon>
        <taxon>Blattoidea</taxon>
        <taxon>Termitoidae</taxon>
        <taxon>Termopsidae</taxon>
        <taxon>Zootermopsis</taxon>
    </lineage>
</organism>
<name>A0A067R7K7_ZOONE</name>
<dbReference type="Proteomes" id="UP000027135">
    <property type="component" value="Unassembled WGS sequence"/>
</dbReference>
<proteinExistence type="predicted"/>
<accession>A0A067R7K7</accession>
<dbReference type="AlphaFoldDB" id="A0A067R7K7"/>